<protein>
    <submittedName>
        <fullName evidence="1">Uncharacterized protein</fullName>
    </submittedName>
</protein>
<evidence type="ECO:0000313" key="1">
    <source>
        <dbReference type="EMBL" id="PHZ14299.1"/>
    </source>
</evidence>
<dbReference type="EMBL" id="KZ303846">
    <property type="protein sequence ID" value="PHZ14299.1"/>
    <property type="molecule type" value="Genomic_DNA"/>
</dbReference>
<dbReference type="Proteomes" id="UP000242254">
    <property type="component" value="Unassembled WGS sequence"/>
</dbReference>
<name>A0A2G4SZV4_RHIZD</name>
<accession>A0A2G4SZV4</accession>
<proteinExistence type="predicted"/>
<keyword evidence="2" id="KW-1185">Reference proteome</keyword>
<reference evidence="1 2" key="1">
    <citation type="journal article" date="2016" name="Proc. Natl. Acad. Sci. U.S.A.">
        <title>Lipid metabolic changes in an early divergent fungus govern the establishment of a mutualistic symbiosis with endobacteria.</title>
        <authorList>
            <person name="Lastovetsky O.A."/>
            <person name="Gaspar M.L."/>
            <person name="Mondo S.J."/>
            <person name="LaButti K.M."/>
            <person name="Sandor L."/>
            <person name="Grigoriev I.V."/>
            <person name="Henry S.A."/>
            <person name="Pawlowska T.E."/>
        </authorList>
    </citation>
    <scope>NUCLEOTIDE SEQUENCE [LARGE SCALE GENOMIC DNA]</scope>
    <source>
        <strain evidence="1 2">ATCC 52813</strain>
    </source>
</reference>
<dbReference type="GeneID" id="35445796"/>
<dbReference type="RefSeq" id="XP_023468007.1">
    <property type="nucleotide sequence ID" value="XM_023614807.1"/>
</dbReference>
<organism evidence="1 2">
    <name type="scientific">Rhizopus microsporus ATCC 52813</name>
    <dbReference type="NCBI Taxonomy" id="1340429"/>
    <lineage>
        <taxon>Eukaryota</taxon>
        <taxon>Fungi</taxon>
        <taxon>Fungi incertae sedis</taxon>
        <taxon>Mucoromycota</taxon>
        <taxon>Mucoromycotina</taxon>
        <taxon>Mucoromycetes</taxon>
        <taxon>Mucorales</taxon>
        <taxon>Mucorineae</taxon>
        <taxon>Rhizopodaceae</taxon>
        <taxon>Rhizopus</taxon>
    </lineage>
</organism>
<dbReference type="AlphaFoldDB" id="A0A2G4SZV4"/>
<sequence length="327" mass="37622">MTTYAPFRSCQSFVRKCKVSSILNNNYPDLRQLLRDIAEEQTILRQDASNMAYFLTCKALEPDETDEYVLKSVTKPQLWGHMYRIVSSTPIEETRYVFYHPFVQANFASFDALRRHPVTGGYIDKHLYGIPKLDNLHGAIATSYSTKMCTNVKGHLALNLHIFPKRVIKGYIGKHNEDNTDNSAYIPLKMSSKILQSITTYTPFIDEEKQEEFDGNMDAIEFYNLQQAKYCELFSPMTEEKLQDYETAATKSGLYIRYFKSLLQDIENYSVDNVKRFSLLPIAPQQIVHVSISSDAFYQLLKRAYNEKFNVPDATVVSEGSSIRPNV</sequence>
<evidence type="ECO:0000313" key="2">
    <source>
        <dbReference type="Proteomes" id="UP000242254"/>
    </source>
</evidence>
<gene>
    <name evidence="1" type="ORF">RHIMIDRAFT_312512</name>
</gene>